<feature type="binding site" evidence="9">
    <location>
        <begin position="219"/>
        <end position="223"/>
    </location>
    <ligand>
        <name>GTP</name>
        <dbReference type="ChEBI" id="CHEBI:37565"/>
    </ligand>
</feature>
<comment type="subunit">
    <text evidence="2 11">G proteins are composed of 3 units; alpha, beta and gamma. The alpha chain contains the guanine nucleotide binding site.</text>
</comment>
<keyword evidence="5 10" id="KW-0460">Magnesium</keyword>
<dbReference type="RefSeq" id="XP_024351913.1">
    <property type="nucleotide sequence ID" value="XM_024493592.1"/>
</dbReference>
<dbReference type="GeneID" id="36340058"/>
<feature type="binding site" evidence="9">
    <location>
        <begin position="194"/>
        <end position="200"/>
    </location>
    <ligand>
        <name>GTP</name>
        <dbReference type="ChEBI" id="CHEBI:37565"/>
    </ligand>
</feature>
<dbReference type="GO" id="GO:0007191">
    <property type="term" value="P:adenylate cyclase-activating dopamine receptor signaling pathway"/>
    <property type="evidence" value="ECO:0007669"/>
    <property type="project" value="TreeGrafter"/>
</dbReference>
<dbReference type="GO" id="GO:0005834">
    <property type="term" value="C:heterotrimeric G-protein complex"/>
    <property type="evidence" value="ECO:0007669"/>
    <property type="project" value="UniProtKB-UniRule"/>
</dbReference>
<dbReference type="GO" id="GO:0046872">
    <property type="term" value="F:metal ion binding"/>
    <property type="evidence" value="ECO:0007669"/>
    <property type="project" value="UniProtKB-UniRule"/>
</dbReference>
<dbReference type="PRINTS" id="PR00443">
    <property type="entry name" value="GPROTEINAS"/>
</dbReference>
<evidence type="ECO:0000256" key="9">
    <source>
        <dbReference type="PIRSR" id="PIRSR601019-1"/>
    </source>
</evidence>
<evidence type="ECO:0000256" key="3">
    <source>
        <dbReference type="ARBA" id="ARBA00022723"/>
    </source>
</evidence>
<feature type="binding site" evidence="9">
    <location>
        <begin position="288"/>
        <end position="291"/>
    </location>
    <ligand>
        <name>GTP</name>
        <dbReference type="ChEBI" id="CHEBI:37565"/>
    </ligand>
</feature>
<dbReference type="OrthoDB" id="5817230at2759"/>
<keyword evidence="13" id="KW-1185">Reference proteome</keyword>
<feature type="binding site" evidence="10">
    <location>
        <position position="65"/>
    </location>
    <ligand>
        <name>Mg(2+)</name>
        <dbReference type="ChEBI" id="CHEBI:18420"/>
    </ligand>
</feature>
<dbReference type="CTD" id="36340058"/>
<evidence type="ECO:0000313" key="13">
    <source>
        <dbReference type="Proteomes" id="UP000019149"/>
    </source>
</evidence>
<dbReference type="AlphaFoldDB" id="W6UQX7"/>
<keyword evidence="4 9" id="KW-0547">Nucleotide-binding</keyword>
<feature type="binding site" evidence="9">
    <location>
        <begin position="61"/>
        <end position="66"/>
    </location>
    <ligand>
        <name>GTP</name>
        <dbReference type="ChEBI" id="CHEBI:37565"/>
    </ligand>
</feature>
<comment type="caution">
    <text evidence="12">The sequence shown here is derived from an EMBL/GenBank/DDBJ whole genome shotgun (WGS) entry which is preliminary data.</text>
</comment>
<dbReference type="PANTHER" id="PTHR10218">
    <property type="entry name" value="GTP-BINDING PROTEIN ALPHA SUBUNIT"/>
    <property type="match status" value="1"/>
</dbReference>
<comment type="subcellular location">
    <subcellularLocation>
        <location evidence="11">Cell membrane</location>
    </subcellularLocation>
</comment>
<dbReference type="InterPro" id="IPR027417">
    <property type="entry name" value="P-loop_NTPase"/>
</dbReference>
<dbReference type="OMA" id="KEFFEHA"/>
<protein>
    <recommendedName>
        <fullName evidence="11">Guanine nucleotide-binding protein G(s) subunit alpha</fullName>
    </recommendedName>
    <alternativeName>
        <fullName evidence="11">Adenylate cyclase-stimulating G alpha protein</fullName>
    </alternativeName>
</protein>
<dbReference type="Gene3D" id="1.10.400.10">
    <property type="entry name" value="GI Alpha 1, domain 2-like"/>
    <property type="match status" value="1"/>
</dbReference>
<dbReference type="FunFam" id="1.10.400.10:FF:000003">
    <property type="entry name" value="Guanine nucleotide-binding protein G(S) subunit alpha"/>
    <property type="match status" value="1"/>
</dbReference>
<dbReference type="InterPro" id="IPR001019">
    <property type="entry name" value="Gprotein_alpha_su"/>
</dbReference>
<evidence type="ECO:0000256" key="11">
    <source>
        <dbReference type="RuleBase" id="RU369121"/>
    </source>
</evidence>
<evidence type="ECO:0000256" key="8">
    <source>
        <dbReference type="ARBA" id="ARBA00053050"/>
    </source>
</evidence>
<dbReference type="GO" id="GO:0007606">
    <property type="term" value="P:sensory perception of chemical stimulus"/>
    <property type="evidence" value="ECO:0007669"/>
    <property type="project" value="TreeGrafter"/>
</dbReference>
<evidence type="ECO:0000256" key="2">
    <source>
        <dbReference type="ARBA" id="ARBA00011356"/>
    </source>
</evidence>
<dbReference type="PRINTS" id="PR00318">
    <property type="entry name" value="GPROTEINA"/>
</dbReference>
<dbReference type="PROSITE" id="PS51882">
    <property type="entry name" value="G_ALPHA"/>
    <property type="match status" value="1"/>
</dbReference>
<keyword evidence="3 10" id="KW-0479">Metal-binding</keyword>
<dbReference type="GO" id="GO:0001664">
    <property type="term" value="F:G protein-coupled receptor binding"/>
    <property type="evidence" value="ECO:0007669"/>
    <property type="project" value="TreeGrafter"/>
</dbReference>
<dbReference type="GO" id="GO:0031683">
    <property type="term" value="F:G-protein beta/gamma-subunit complex binding"/>
    <property type="evidence" value="ECO:0007669"/>
    <property type="project" value="UniProtKB-UniRule"/>
</dbReference>
<dbReference type="InterPro" id="IPR011025">
    <property type="entry name" value="GproteinA_insert"/>
</dbReference>
<name>W6UQX7_ECHGR</name>
<keyword evidence="11" id="KW-0472">Membrane</keyword>
<keyword evidence="6 9" id="KW-0342">GTP-binding</keyword>
<dbReference type="Gene3D" id="3.40.50.300">
    <property type="entry name" value="P-loop containing nucleotide triphosphate hydrolases"/>
    <property type="match status" value="1"/>
</dbReference>
<dbReference type="Proteomes" id="UP000019149">
    <property type="component" value="Unassembled WGS sequence"/>
</dbReference>
<evidence type="ECO:0000256" key="1">
    <source>
        <dbReference type="ARBA" id="ARBA00007172"/>
    </source>
</evidence>
<reference evidence="12 13" key="1">
    <citation type="journal article" date="2013" name="Nat. Genet.">
        <title>The genome of the hydatid tapeworm Echinococcus granulosus.</title>
        <authorList>
            <person name="Zheng H."/>
            <person name="Zhang W."/>
            <person name="Zhang L."/>
            <person name="Zhang Z."/>
            <person name="Li J."/>
            <person name="Lu G."/>
            <person name="Zhu Y."/>
            <person name="Wang Y."/>
            <person name="Huang Y."/>
            <person name="Liu J."/>
            <person name="Kang H."/>
            <person name="Chen J."/>
            <person name="Wang L."/>
            <person name="Chen A."/>
            <person name="Yu S."/>
            <person name="Gao Z."/>
            <person name="Jin L."/>
            <person name="Gu W."/>
            <person name="Wang Z."/>
            <person name="Zhao L."/>
            <person name="Shi B."/>
            <person name="Wen H."/>
            <person name="Lin R."/>
            <person name="Jones M.K."/>
            <person name="Brejova B."/>
            <person name="Vinar T."/>
            <person name="Zhao G."/>
            <person name="McManus D.P."/>
            <person name="Chen Z."/>
            <person name="Zhou Y."/>
            <person name="Wang S."/>
        </authorList>
    </citation>
    <scope>NUCLEOTIDE SEQUENCE [LARGE SCALE GENOMIC DNA]</scope>
</reference>
<proteinExistence type="inferred from homology"/>
<sequence>MALPCCTFARVSESDKARNEANKQIDKLIEKEKRNFRSTHRLLLLGKGCALSNLTIIGAGESGKSTIVKQMRILHIDGFSDVEKKEKIVDIRKNLRDAICSIVGAMPNLKPPVVLKNHENTPIRNYMLEEASKNDFDFPPIFFSHCRQLWGDAGVQEAFERSNEYQLIDCAKYFLDRSMELGKPDYIPTEQDILRCRVLTSGIFETKFTVDKVQFHMFDVGGQREERRKWIQCFNDVTAIIFVAACSSYNMVLREDPNKNRVRESLELLGSIWNNRWLKNISVILFLNKQDLLAEKVKSGKSKIETYFPGYATYQAQADVLAEYSDEDPEIVRAKFFFRDEFLKVTADSNNGRHYCYPHLTCAVDTENIRRVFNDCRDIIQRMHLRQYELL</sequence>
<evidence type="ECO:0000256" key="5">
    <source>
        <dbReference type="ARBA" id="ARBA00022842"/>
    </source>
</evidence>
<evidence type="ECO:0000256" key="10">
    <source>
        <dbReference type="PIRSR" id="PIRSR601019-2"/>
    </source>
</evidence>
<dbReference type="Pfam" id="PF00503">
    <property type="entry name" value="G-alpha"/>
    <property type="match status" value="1"/>
</dbReference>
<dbReference type="InterPro" id="IPR000367">
    <property type="entry name" value="Gprotein_alpha_S"/>
</dbReference>
<evidence type="ECO:0000313" key="12">
    <source>
        <dbReference type="EMBL" id="EUB60717.1"/>
    </source>
</evidence>
<evidence type="ECO:0000256" key="7">
    <source>
        <dbReference type="ARBA" id="ARBA00023224"/>
    </source>
</evidence>
<dbReference type="FunFam" id="3.40.50.300:FF:006178">
    <property type="entry name" value="Guanine nucleotide-binding protein G(s) subunit alpha isoforms short"/>
    <property type="match status" value="1"/>
</dbReference>
<dbReference type="EMBL" id="APAU02000027">
    <property type="protein sequence ID" value="EUB60717.1"/>
    <property type="molecule type" value="Genomic_DNA"/>
</dbReference>
<dbReference type="SMART" id="SM00275">
    <property type="entry name" value="G_alpha"/>
    <property type="match status" value="1"/>
</dbReference>
<feature type="binding site" evidence="10">
    <location>
        <position position="200"/>
    </location>
    <ligand>
        <name>Mg(2+)</name>
        <dbReference type="ChEBI" id="CHEBI:18420"/>
    </ligand>
</feature>
<dbReference type="GO" id="GO:0003924">
    <property type="term" value="F:GTPase activity"/>
    <property type="evidence" value="ECO:0007669"/>
    <property type="project" value="UniProtKB-UniRule"/>
</dbReference>
<feature type="binding site" evidence="9">
    <location>
        <position position="363"/>
    </location>
    <ligand>
        <name>GTP</name>
        <dbReference type="ChEBI" id="CHEBI:37565"/>
    </ligand>
</feature>
<dbReference type="SUPFAM" id="SSF47895">
    <property type="entry name" value="Transducin (alpha subunit), insertion domain"/>
    <property type="match status" value="1"/>
</dbReference>
<dbReference type="GO" id="GO:0005737">
    <property type="term" value="C:cytoplasm"/>
    <property type="evidence" value="ECO:0007669"/>
    <property type="project" value="TreeGrafter"/>
</dbReference>
<comment type="function">
    <text evidence="11">Guanine nucleotide-binding proteins (G proteins) function as transducers in numerous signaling pathways controlled by G protein-coupled receptors (GPCRs).</text>
</comment>
<gene>
    <name evidence="12" type="ORF">EGR_04343</name>
</gene>
<evidence type="ECO:0000256" key="6">
    <source>
        <dbReference type="ARBA" id="ARBA00023134"/>
    </source>
</evidence>
<accession>W6UQX7</accession>
<dbReference type="KEGG" id="egl:EGR_04343"/>
<organism evidence="12 13">
    <name type="scientific">Echinococcus granulosus</name>
    <name type="common">Hydatid tapeworm</name>
    <dbReference type="NCBI Taxonomy" id="6210"/>
    <lineage>
        <taxon>Eukaryota</taxon>
        <taxon>Metazoa</taxon>
        <taxon>Spiralia</taxon>
        <taxon>Lophotrochozoa</taxon>
        <taxon>Platyhelminthes</taxon>
        <taxon>Cestoda</taxon>
        <taxon>Eucestoda</taxon>
        <taxon>Cyclophyllidea</taxon>
        <taxon>Taeniidae</taxon>
        <taxon>Echinococcus</taxon>
        <taxon>Echinococcus granulosus group</taxon>
    </lineage>
</organism>
<comment type="function">
    <text evidence="8">Guanine nucleotide-binding proteins (G proteins) are involved as modulators or transducers in various transmembrane signaling systems. The G(s) protein is involved in hormonal regulation of adenylate cyclase: it activates the cyclase in response to beta-adrenergic stimuli.</text>
</comment>
<comment type="similarity">
    <text evidence="1 11">Belongs to the G-alpha family. G(s) subfamily.</text>
</comment>
<dbReference type="GO" id="GO:0005525">
    <property type="term" value="F:GTP binding"/>
    <property type="evidence" value="ECO:0007669"/>
    <property type="project" value="UniProtKB-UniRule"/>
</dbReference>
<dbReference type="PANTHER" id="PTHR10218:SF212">
    <property type="entry name" value="G PROTEIN ALPHA S SUBUNIT"/>
    <property type="match status" value="1"/>
</dbReference>
<dbReference type="STRING" id="6210.W6UQX7"/>
<keyword evidence="11" id="KW-1003">Cell membrane</keyword>
<keyword evidence="7 11" id="KW-0807">Transducer</keyword>
<dbReference type="SUPFAM" id="SSF52540">
    <property type="entry name" value="P-loop containing nucleoside triphosphate hydrolases"/>
    <property type="match status" value="1"/>
</dbReference>
<evidence type="ECO:0000256" key="4">
    <source>
        <dbReference type="ARBA" id="ARBA00022741"/>
    </source>
</evidence>
<dbReference type="CDD" id="cd00066">
    <property type="entry name" value="G-alpha"/>
    <property type="match status" value="1"/>
</dbReference>